<dbReference type="Gene3D" id="3.30.1360.20">
    <property type="entry name" value="Transcriptional coactivator/pterin dehydratase"/>
    <property type="match status" value="1"/>
</dbReference>
<dbReference type="Pfam" id="PF01329">
    <property type="entry name" value="Pterin_4a"/>
    <property type="match status" value="1"/>
</dbReference>
<dbReference type="InterPro" id="IPR036428">
    <property type="entry name" value="PCD_sf"/>
</dbReference>
<evidence type="ECO:0000256" key="5">
    <source>
        <dbReference type="ARBA" id="ARBA00030497"/>
    </source>
</evidence>
<dbReference type="AlphaFoldDB" id="A0A0V0S303"/>
<dbReference type="GO" id="GO:0008124">
    <property type="term" value="F:4-alpha-hydroxytetrahydrobiopterin dehydratase activity"/>
    <property type="evidence" value="ECO:0007669"/>
    <property type="project" value="UniProtKB-EC"/>
</dbReference>
<sequence>MYPMLSSSSLLLLLAFIGIFYTGAAQFQVWGQGTPNSALPLGTANQQSNHGDPSIRGFGSTVAPKLAITLDLLPIGRAMHLQRISWRTPFSTPLYCVSDQSGVRPMFSCLDCNSTEFDNLLQAKSLDKSTVAEFAATWLDSVPINGSMHGKRLVCSVYYDGPNGPSNVSVMSVMDVQFLDEPTIVDEKYHPALNGNKFFSNFPSTLHCKAIGNPPPTQFSWFIEGSRLFDGPMIALGIDHRLKSIQCQAMNTLYEKMSKVVVVDKLSYPQLSGHNFQSIKTSSVFEPGSNRARMGQQITLLCKATGYPLPKMFWYHKTADGTVKNATCEQNASPTSGHTAADEIVSACSISLDTYFKSGFYSCAACIAKSANDWACNRNHGTNDGIQVDIVGPPLVYYEPVTEEKVDANEARIIVQFCSDPTPNSNDGFQWTIDGQRLLPGERLGSFTAEMPHRNSTYSGCYNAGLMISPLTESDKKKFVEYRIQNEHGELKKAINLAALIGNGNSSAYTEGDIGLAVGIAVAVLVLILILLTLFLWWRRMACFTNSKAKQAKVSKQQKKYPINIVPEVMRQAPKPERLPPVSAPHNDLYKPEVTYSWRNAGGGGVGGRVSKEVAPQLLIPPKTSSPIVYPTQHPGSQTREGLNYAELDLVKDAAARRPITTSNLPVEYSRLQPYKPPTSISEISSACSMRLLKLGAKNLFCARALPFSSSSTVCRKMPLSLLNDQEREQHLNELIGQGWKLQEKRDAIQKLFTFGDFNEAFGFMTQIALKAEKMNHHPEWFNVDITLSTHDCNGLSMKDITLGKFIEGVAAYFSLSIANVNLSRAEDSCCISELVKLCILVTGCVCLARTIPMERAVERRLFKRIVNCFIMKVESVLSLDELCKNLTRYEEYTELKLTTVLRCLRNHPHHFRIEARHGGNYSLMITWNGLEAHERECENANAVCKTKMAAEREASGDLTLENFELPFEAIIMFICREKGGHFTMKEFEKYSTILKNFLQMDKIPINLQDIYCENNLLKRSHILFERDGVFHQQEDCVTRLLVLFNNHLWSQGNHGMNFKNFYEAACNASFLSEEVKRKLHMESESSMMKFLCTHKWLFKIMQRSVDGSDCIFSFRKLPSVDGILLQAARMKAIAIGKLVTDLTDQEATDSKELSVGECGEISAESQE</sequence>
<evidence type="ECO:0000259" key="8">
    <source>
        <dbReference type="PROSITE" id="PS50835"/>
    </source>
</evidence>
<dbReference type="InterPro" id="IPR036179">
    <property type="entry name" value="Ig-like_dom_sf"/>
</dbReference>
<feature type="domain" description="Ig-like" evidence="8">
    <location>
        <begin position="182"/>
        <end position="258"/>
    </location>
</feature>
<keyword evidence="6" id="KW-1133">Transmembrane helix</keyword>
<evidence type="ECO:0000313" key="10">
    <source>
        <dbReference type="Proteomes" id="UP000054630"/>
    </source>
</evidence>
<proteinExistence type="inferred from homology"/>
<comment type="similarity">
    <text evidence="2">Belongs to the pterin-4-alpha-carbinolamine dehydratase family.</text>
</comment>
<dbReference type="CDD" id="cd00914">
    <property type="entry name" value="PCD_DCoH_subfamily_b"/>
    <property type="match status" value="1"/>
</dbReference>
<gene>
    <name evidence="9" type="primary">pcbd-1</name>
    <name evidence="9" type="ORF">T07_14281</name>
</gene>
<dbReference type="InterPro" id="IPR013783">
    <property type="entry name" value="Ig-like_fold"/>
</dbReference>
<evidence type="ECO:0000256" key="4">
    <source>
        <dbReference type="ARBA" id="ARBA00023239"/>
    </source>
</evidence>
<keyword evidence="6" id="KW-0812">Transmembrane</keyword>
<comment type="caution">
    <text evidence="9">The sequence shown here is derived from an EMBL/GenBank/DDBJ whole genome shotgun (WGS) entry which is preliminary data.</text>
</comment>
<dbReference type="EMBL" id="JYDL01000042">
    <property type="protein sequence ID" value="KRX21074.1"/>
    <property type="molecule type" value="Genomic_DNA"/>
</dbReference>
<dbReference type="InterPro" id="IPR001533">
    <property type="entry name" value="Pterin_deHydtase"/>
</dbReference>
<dbReference type="STRING" id="6336.A0A0V0S303"/>
<keyword evidence="7" id="KW-0732">Signal</keyword>
<evidence type="ECO:0000256" key="1">
    <source>
        <dbReference type="ARBA" id="ARBA00001554"/>
    </source>
</evidence>
<feature type="transmembrane region" description="Helical" evidence="6">
    <location>
        <begin position="514"/>
        <end position="538"/>
    </location>
</feature>
<feature type="domain" description="Ig-like" evidence="8">
    <location>
        <begin position="269"/>
        <end position="365"/>
    </location>
</feature>
<evidence type="ECO:0000256" key="6">
    <source>
        <dbReference type="SAM" id="Phobius"/>
    </source>
</evidence>
<dbReference type="Proteomes" id="UP000054630">
    <property type="component" value="Unassembled WGS sequence"/>
</dbReference>
<accession>A0A0V0S303</accession>
<dbReference type="GO" id="GO:0006729">
    <property type="term" value="P:tetrahydrobiopterin biosynthetic process"/>
    <property type="evidence" value="ECO:0007669"/>
    <property type="project" value="InterPro"/>
</dbReference>
<organism evidence="9 10">
    <name type="scientific">Trichinella nelsoni</name>
    <dbReference type="NCBI Taxonomy" id="6336"/>
    <lineage>
        <taxon>Eukaryota</taxon>
        <taxon>Metazoa</taxon>
        <taxon>Ecdysozoa</taxon>
        <taxon>Nematoda</taxon>
        <taxon>Enoplea</taxon>
        <taxon>Dorylaimia</taxon>
        <taxon>Trichinellida</taxon>
        <taxon>Trichinellidae</taxon>
        <taxon>Trichinella</taxon>
    </lineage>
</organism>
<dbReference type="SUPFAM" id="SSF48726">
    <property type="entry name" value="Immunoglobulin"/>
    <property type="match status" value="1"/>
</dbReference>
<evidence type="ECO:0000313" key="9">
    <source>
        <dbReference type="EMBL" id="KRX21074.1"/>
    </source>
</evidence>
<dbReference type="PANTHER" id="PTHR12599:SF0">
    <property type="entry name" value="PTERIN-4-ALPHA-CARBINOLAMINE DEHYDRATASE"/>
    <property type="match status" value="1"/>
</dbReference>
<keyword evidence="4" id="KW-0456">Lyase</keyword>
<dbReference type="OrthoDB" id="277398at2759"/>
<evidence type="ECO:0000256" key="2">
    <source>
        <dbReference type="ARBA" id="ARBA00006472"/>
    </source>
</evidence>
<feature type="signal peptide" evidence="7">
    <location>
        <begin position="1"/>
        <end position="25"/>
    </location>
</feature>
<keyword evidence="10" id="KW-1185">Reference proteome</keyword>
<comment type="catalytic activity">
    <reaction evidence="1">
        <text>(4aS,6R)-4a-hydroxy-L-erythro-5,6,7,8-tetrahydrobiopterin = (6R)-L-erythro-6,7-dihydrobiopterin + H2O</text>
        <dbReference type="Rhea" id="RHEA:11920"/>
        <dbReference type="ChEBI" id="CHEBI:15377"/>
        <dbReference type="ChEBI" id="CHEBI:15642"/>
        <dbReference type="ChEBI" id="CHEBI:43120"/>
        <dbReference type="EC" id="4.2.1.96"/>
    </reaction>
</comment>
<evidence type="ECO:0000256" key="3">
    <source>
        <dbReference type="ARBA" id="ARBA00013252"/>
    </source>
</evidence>
<keyword evidence="6" id="KW-0472">Membrane</keyword>
<feature type="chain" id="PRO_5006868463" description="4a-hydroxytetrahydrobiopterin dehydratase" evidence="7">
    <location>
        <begin position="26"/>
        <end position="1168"/>
    </location>
</feature>
<reference evidence="9 10" key="1">
    <citation type="submission" date="2015-01" db="EMBL/GenBank/DDBJ databases">
        <title>Evolution of Trichinella species and genotypes.</title>
        <authorList>
            <person name="Korhonen P.K."/>
            <person name="Edoardo P."/>
            <person name="Giuseppe L.R."/>
            <person name="Gasser R.B."/>
        </authorList>
    </citation>
    <scope>NUCLEOTIDE SEQUENCE [LARGE SCALE GENOMIC DNA]</scope>
    <source>
        <strain evidence="9">ISS37</strain>
    </source>
</reference>
<dbReference type="PANTHER" id="PTHR12599">
    <property type="entry name" value="PTERIN-4-ALPHA-CARBINOLAMINE DEHYDRATASE"/>
    <property type="match status" value="1"/>
</dbReference>
<dbReference type="Gene3D" id="2.60.40.10">
    <property type="entry name" value="Immunoglobulins"/>
    <property type="match status" value="1"/>
</dbReference>
<dbReference type="EC" id="4.2.1.96" evidence="3"/>
<evidence type="ECO:0000256" key="7">
    <source>
        <dbReference type="SAM" id="SignalP"/>
    </source>
</evidence>
<dbReference type="SUPFAM" id="SSF55248">
    <property type="entry name" value="PCD-like"/>
    <property type="match status" value="1"/>
</dbReference>
<protein>
    <recommendedName>
        <fullName evidence="3">4a-hydroxytetrahydrobiopterin dehydratase</fullName>
        <ecNumber evidence="3">4.2.1.96</ecNumber>
    </recommendedName>
    <alternativeName>
        <fullName evidence="5">4-alpha-hydroxy-tetrahydropterin dehydratase</fullName>
    </alternativeName>
</protein>
<dbReference type="InterPro" id="IPR007110">
    <property type="entry name" value="Ig-like_dom"/>
</dbReference>
<dbReference type="PROSITE" id="PS50835">
    <property type="entry name" value="IG_LIKE"/>
    <property type="match status" value="2"/>
</dbReference>
<name>A0A0V0S303_9BILA</name>